<evidence type="ECO:0000256" key="1">
    <source>
        <dbReference type="SAM" id="MobiDB-lite"/>
    </source>
</evidence>
<feature type="chain" id="PRO_5039267131" description="DUF4352 domain-containing protein" evidence="2">
    <location>
        <begin position="19"/>
        <end position="208"/>
    </location>
</feature>
<gene>
    <name evidence="3" type="ORF">HLI_21605</name>
</gene>
<dbReference type="EMBL" id="CP026119">
    <property type="protein sequence ID" value="QAS54850.1"/>
    <property type="molecule type" value="Genomic_DNA"/>
</dbReference>
<organism evidence="3 4">
    <name type="scientific">Halobacillus litoralis</name>
    <dbReference type="NCBI Taxonomy" id="45668"/>
    <lineage>
        <taxon>Bacteria</taxon>
        <taxon>Bacillati</taxon>
        <taxon>Bacillota</taxon>
        <taxon>Bacilli</taxon>
        <taxon>Bacillales</taxon>
        <taxon>Bacillaceae</taxon>
        <taxon>Halobacillus</taxon>
    </lineage>
</organism>
<evidence type="ECO:0000313" key="3">
    <source>
        <dbReference type="EMBL" id="QAS54850.1"/>
    </source>
</evidence>
<feature type="compositionally biased region" description="Basic and acidic residues" evidence="1">
    <location>
        <begin position="27"/>
        <end position="50"/>
    </location>
</feature>
<feature type="region of interest" description="Disordered" evidence="1">
    <location>
        <begin position="23"/>
        <end position="50"/>
    </location>
</feature>
<evidence type="ECO:0000256" key="2">
    <source>
        <dbReference type="SAM" id="SignalP"/>
    </source>
</evidence>
<proteinExistence type="predicted"/>
<evidence type="ECO:0000313" key="4">
    <source>
        <dbReference type="Proteomes" id="UP000287756"/>
    </source>
</evidence>
<protein>
    <recommendedName>
        <fullName evidence="5">DUF4352 domain-containing protein</fullName>
    </recommendedName>
</protein>
<keyword evidence="3" id="KW-0614">Plasmid</keyword>
<dbReference type="AlphaFoldDB" id="A0A410MJH5"/>
<name>A0A410MJH5_9BACI</name>
<geneLocation type="plasmid" evidence="4">
    <name>pldw-31</name>
</geneLocation>
<sequence length="208" mass="23364">MKKILLLSLLVPFLLLSACNGDSSVKGNDETNNKTEEDKPKNDTDTSKSSVDEYKYGEFDVAKVAKNIGSYKTGPISLTVEEAQLVSGTFEDEYYTDHFGKKDVQYLQLAMVMSTDDQNINFNSKHLTLTTNTGEKIGSPSDFMGTKVDPQYLSKDGTTRILFYFFEDSDVKDIHTIDLHLKSPTNKKGEPLGEDIDIKMNFTEKEDQ</sequence>
<reference evidence="3 4" key="1">
    <citation type="submission" date="2018-01" db="EMBL/GenBank/DDBJ databases">
        <title>The whole genome sequencing and assembly of Halobacillus litoralis ERB031 strain.</title>
        <authorList>
            <person name="Lee S.-J."/>
            <person name="Park M.-K."/>
            <person name="Kim J.-Y."/>
            <person name="Lee Y.-J."/>
            <person name="Yi H."/>
            <person name="Bahn Y.-S."/>
            <person name="Kim J.F."/>
            <person name="Lee D.-W."/>
        </authorList>
    </citation>
    <scope>NUCLEOTIDE SEQUENCE [LARGE SCALE GENOMIC DNA]</scope>
    <source>
        <strain evidence="3 4">ERB 031</strain>
        <plasmid evidence="4">pldw-31</plasmid>
    </source>
</reference>
<dbReference type="KEGG" id="hli:HLI_21605"/>
<dbReference type="PROSITE" id="PS51257">
    <property type="entry name" value="PROKAR_LIPOPROTEIN"/>
    <property type="match status" value="1"/>
</dbReference>
<dbReference type="RefSeq" id="WP_128527078.1">
    <property type="nucleotide sequence ID" value="NZ_CP026119.1"/>
</dbReference>
<dbReference type="OrthoDB" id="2972744at2"/>
<evidence type="ECO:0008006" key="5">
    <source>
        <dbReference type="Google" id="ProtNLM"/>
    </source>
</evidence>
<keyword evidence="2" id="KW-0732">Signal</keyword>
<accession>A0A410MJH5</accession>
<feature type="signal peptide" evidence="2">
    <location>
        <begin position="1"/>
        <end position="18"/>
    </location>
</feature>
<dbReference type="Proteomes" id="UP000287756">
    <property type="component" value="Plasmid pLDW-31"/>
</dbReference>